<gene>
    <name evidence="1" type="ORF">LCGC14_2715900</name>
</gene>
<reference evidence="1" key="1">
    <citation type="journal article" date="2015" name="Nature">
        <title>Complex archaea that bridge the gap between prokaryotes and eukaryotes.</title>
        <authorList>
            <person name="Spang A."/>
            <person name="Saw J.H."/>
            <person name="Jorgensen S.L."/>
            <person name="Zaremba-Niedzwiedzka K."/>
            <person name="Martijn J."/>
            <person name="Lind A.E."/>
            <person name="van Eijk R."/>
            <person name="Schleper C."/>
            <person name="Guy L."/>
            <person name="Ettema T.J."/>
        </authorList>
    </citation>
    <scope>NUCLEOTIDE SEQUENCE</scope>
</reference>
<accession>A0A0F9C394</accession>
<protein>
    <recommendedName>
        <fullName evidence="2">Restriction endonuclease</fullName>
    </recommendedName>
</protein>
<evidence type="ECO:0008006" key="2">
    <source>
        <dbReference type="Google" id="ProtNLM"/>
    </source>
</evidence>
<sequence>MKSTVGFKMKKINKIIEVFEKLESIIDDAYNSKLPDDILIRAYFTIIELLQDYTGTGRGVTGFSEFFYVRYIKKYLENKLGVRFEERNVERRNSKTFSAEYNGKKLILSSDKAVKEAGIYIRPDVFIGIQKEKGVIHPLAIFEIKLHQEEKDIEIIIRRFSDLRDKIKNKFTGMKDNDLPYFIWLYLRYEKYLNQNYEDKIKQFQAIENNFTVINYITEWYKSNIEPREGGINIILQKIIQKINDFSLKK</sequence>
<comment type="caution">
    <text evidence="1">The sequence shown here is derived from an EMBL/GenBank/DDBJ whole genome shotgun (WGS) entry which is preliminary data.</text>
</comment>
<dbReference type="AlphaFoldDB" id="A0A0F9C394"/>
<dbReference type="EMBL" id="LAZR01048781">
    <property type="protein sequence ID" value="KKK91146.1"/>
    <property type="molecule type" value="Genomic_DNA"/>
</dbReference>
<name>A0A0F9C394_9ZZZZ</name>
<organism evidence="1">
    <name type="scientific">marine sediment metagenome</name>
    <dbReference type="NCBI Taxonomy" id="412755"/>
    <lineage>
        <taxon>unclassified sequences</taxon>
        <taxon>metagenomes</taxon>
        <taxon>ecological metagenomes</taxon>
    </lineage>
</organism>
<evidence type="ECO:0000313" key="1">
    <source>
        <dbReference type="EMBL" id="KKK91146.1"/>
    </source>
</evidence>
<proteinExistence type="predicted"/>